<evidence type="ECO:0000259" key="1">
    <source>
        <dbReference type="PROSITE" id="PS50801"/>
    </source>
</evidence>
<dbReference type="SUPFAM" id="SSF52091">
    <property type="entry name" value="SpoIIaa-like"/>
    <property type="match status" value="1"/>
</dbReference>
<dbReference type="InterPro" id="IPR002645">
    <property type="entry name" value="STAS_dom"/>
</dbReference>
<dbReference type="AlphaFoldDB" id="A0A0A3J573"/>
<dbReference type="Pfam" id="PF01740">
    <property type="entry name" value="STAS"/>
    <property type="match status" value="1"/>
</dbReference>
<dbReference type="Gene3D" id="3.30.750.24">
    <property type="entry name" value="STAS domain"/>
    <property type="match status" value="1"/>
</dbReference>
<evidence type="ECO:0000313" key="3">
    <source>
        <dbReference type="Proteomes" id="UP000030595"/>
    </source>
</evidence>
<name>A0A0A3J573_9BACL</name>
<accession>A0A0A3J573</accession>
<keyword evidence="3" id="KW-1185">Reference proteome</keyword>
<sequence>MFRFNVQDEHEKTVIHFDGDLDIEATEVIEGELMNEITHTSELVELNFKNIDFVDSSGIGLLITLISVLKDSEKKPTITNINEDVKVVFELLQLEEILGKDVVNV</sequence>
<proteinExistence type="predicted"/>
<dbReference type="PANTHER" id="PTHR33495:SF2">
    <property type="entry name" value="ANTI-SIGMA FACTOR ANTAGONIST TM_1081-RELATED"/>
    <property type="match status" value="1"/>
</dbReference>
<dbReference type="Proteomes" id="UP000030595">
    <property type="component" value="Unassembled WGS sequence"/>
</dbReference>
<dbReference type="InterPro" id="IPR036513">
    <property type="entry name" value="STAS_dom_sf"/>
</dbReference>
<evidence type="ECO:0000313" key="2">
    <source>
        <dbReference type="EMBL" id="KGR90273.1"/>
    </source>
</evidence>
<organism evidence="2 3">
    <name type="scientific">Ureibacillus massiliensis 4400831 = CIP 108448 = CCUG 49529</name>
    <dbReference type="NCBI Taxonomy" id="1211035"/>
    <lineage>
        <taxon>Bacteria</taxon>
        <taxon>Bacillati</taxon>
        <taxon>Bacillota</taxon>
        <taxon>Bacilli</taxon>
        <taxon>Bacillales</taxon>
        <taxon>Caryophanaceae</taxon>
        <taxon>Ureibacillus</taxon>
    </lineage>
</organism>
<dbReference type="EMBL" id="JPVQ01000022">
    <property type="protein sequence ID" value="KGR90273.1"/>
    <property type="molecule type" value="Genomic_DNA"/>
</dbReference>
<dbReference type="PANTHER" id="PTHR33495">
    <property type="entry name" value="ANTI-SIGMA FACTOR ANTAGONIST TM_1081-RELATED-RELATED"/>
    <property type="match status" value="1"/>
</dbReference>
<protein>
    <recommendedName>
        <fullName evidence="1">STAS domain-containing protein</fullName>
    </recommendedName>
</protein>
<feature type="domain" description="STAS" evidence="1">
    <location>
        <begin position="2"/>
        <end position="105"/>
    </location>
</feature>
<gene>
    <name evidence="2" type="ORF">CD30_12450</name>
</gene>
<comment type="caution">
    <text evidence="2">The sequence shown here is derived from an EMBL/GenBank/DDBJ whole genome shotgun (WGS) entry which is preliminary data.</text>
</comment>
<dbReference type="PROSITE" id="PS50801">
    <property type="entry name" value="STAS"/>
    <property type="match status" value="1"/>
</dbReference>
<dbReference type="CDD" id="cd07043">
    <property type="entry name" value="STAS_anti-anti-sigma_factors"/>
    <property type="match status" value="1"/>
</dbReference>
<dbReference type="OrthoDB" id="2468251at2"/>
<reference evidence="2 3" key="1">
    <citation type="submission" date="2014-02" db="EMBL/GenBank/DDBJ databases">
        <title>Draft genome sequence of Lysinibacillus massiliensis CCUG 49529.</title>
        <authorList>
            <person name="Zhang F."/>
            <person name="Wang G."/>
            <person name="Zhang L."/>
        </authorList>
    </citation>
    <scope>NUCLEOTIDE SEQUENCE [LARGE SCALE GENOMIC DNA]</scope>
    <source>
        <strain evidence="2 3">CCUG 49529</strain>
    </source>
</reference>
<dbReference type="GO" id="GO:0043856">
    <property type="term" value="F:anti-sigma factor antagonist activity"/>
    <property type="evidence" value="ECO:0007669"/>
    <property type="project" value="TreeGrafter"/>
</dbReference>
<dbReference type="eggNOG" id="COG1366">
    <property type="taxonomic scope" value="Bacteria"/>
</dbReference>
<dbReference type="RefSeq" id="WP_036177245.1">
    <property type="nucleotide sequence ID" value="NZ_AVCZ01000022.1"/>
</dbReference>